<dbReference type="Proteomes" id="UP000223025">
    <property type="component" value="Segment"/>
</dbReference>
<dbReference type="KEGG" id="vg:40088365"/>
<dbReference type="RefSeq" id="YP_009612027.1">
    <property type="nucleotide sequence ID" value="NC_042013.1"/>
</dbReference>
<dbReference type="GeneID" id="40088365"/>
<evidence type="ECO:0000313" key="2">
    <source>
        <dbReference type="Proteomes" id="UP000223025"/>
    </source>
</evidence>
<name>A0A2L0V021_9CAUD</name>
<organism evidence="1 2">
    <name type="scientific">Agrobacterium phage Atu_ph07</name>
    <dbReference type="NCBI Taxonomy" id="2024264"/>
    <lineage>
        <taxon>Viruses</taxon>
        <taxon>Duplodnaviria</taxon>
        <taxon>Heunggongvirae</taxon>
        <taxon>Uroviricota</taxon>
        <taxon>Caudoviricetes</taxon>
        <taxon>Polybotosvirus</taxon>
        <taxon>Polybotosvirus Atuph07</taxon>
    </lineage>
</organism>
<sequence>MGSISILYEAANKNGCWIIEKKIGQKIGDTASYTTKEVNYLIEIEEFLNERL</sequence>
<protein>
    <submittedName>
        <fullName evidence="1">Uncharacterized protein</fullName>
    </submittedName>
</protein>
<evidence type="ECO:0000313" key="1">
    <source>
        <dbReference type="EMBL" id="AUZ95121.1"/>
    </source>
</evidence>
<reference evidence="1 2" key="1">
    <citation type="submission" date="2017-06" db="EMBL/GenBank/DDBJ databases">
        <authorList>
            <person name="Kim H.J."/>
            <person name="Triplett B.A."/>
        </authorList>
    </citation>
    <scope>NUCLEOTIDE SEQUENCE [LARGE SCALE GENOMIC DNA]</scope>
</reference>
<accession>A0A2L0V021</accession>
<dbReference type="EMBL" id="MF403008">
    <property type="protein sequence ID" value="AUZ95121.1"/>
    <property type="molecule type" value="Genomic_DNA"/>
</dbReference>
<keyword evidence="2" id="KW-1185">Reference proteome</keyword>
<proteinExistence type="predicted"/>